<evidence type="ECO:0000313" key="4">
    <source>
        <dbReference type="EMBL" id="KAK2955966.1"/>
    </source>
</evidence>
<dbReference type="InterPro" id="IPR001245">
    <property type="entry name" value="Ser-Thr/Tyr_kinase_cat_dom"/>
</dbReference>
<keyword evidence="2" id="KW-0472">Membrane</keyword>
<feature type="domain" description="Protein kinase" evidence="3">
    <location>
        <begin position="764"/>
        <end position="1074"/>
    </location>
</feature>
<evidence type="ECO:0000259" key="3">
    <source>
        <dbReference type="PROSITE" id="PS50011"/>
    </source>
</evidence>
<evidence type="ECO:0000256" key="2">
    <source>
        <dbReference type="SAM" id="Phobius"/>
    </source>
</evidence>
<dbReference type="Pfam" id="PF07714">
    <property type="entry name" value="PK_Tyr_Ser-Thr"/>
    <property type="match status" value="1"/>
</dbReference>
<dbReference type="InterPro" id="IPR011009">
    <property type="entry name" value="Kinase-like_dom_sf"/>
</dbReference>
<dbReference type="Gene3D" id="1.10.510.10">
    <property type="entry name" value="Transferase(Phosphotransferase) domain 1"/>
    <property type="match status" value="1"/>
</dbReference>
<keyword evidence="5" id="KW-1185">Reference proteome</keyword>
<dbReference type="SUPFAM" id="SSF56112">
    <property type="entry name" value="Protein kinase-like (PK-like)"/>
    <property type="match status" value="1"/>
</dbReference>
<gene>
    <name evidence="4" type="ORF">BLNAU_9126</name>
</gene>
<sequence>MRYSGRYRITSLSISSAPTAVENTATFKVPAEPARIVGIWGKLDASGNTTSITLRGRQIATGSYTVRLNSESGHWFDISFSDEKRDERNSSVASVPIFGDSPVLWFGVTYTLFSVTRTSPSTSLLIDANPMSFILSEPSRLISVSPLLSATLETVTLTLGGRCFAVGDFTVKLQVTSPSLGTPFEVACSAVSETELEVTLPISSSDASSVEFGDVLSVLSLKSESSSAILDISKLSIPHPPRVDNASFSFCSDLKTTFSVTLQGVDLPTNERFLVVLDSNHSFEIEFSKTDCGTSVEMVIGWEDTLEYDTEYGIVSITNEESGRVVFVGSSLSFRTGKRPKKIVVFFDSSSLDCSRLCGSEERPCSSMDCAWMIASNVGALDISLRLILNATLSSPIVCLLNGIVVVEKGTSTEPTLTIPSSALMGENGMISISSGLFEFRDVDVVIESIDRSFVLLSGIDSTIVLRDGSIVGVKTRNSLNSDELSCEWESGVIQLSNCTTNITETILSHISQGVVNMRGGNMTILTSSFNDNSPGISLYPSYRQNVHCSGNGEIEIGSLIGGDGFSEKHPHLWISTTDCEVGGADATWTSPHFIPTLSSKSTSSFNKKDKTFTLSMTGTTLIPCDLFLEVFEVDKQKKEGKAERVKLDLDTTTSFTETSISLTLSQSSLSLLDSSLEWRGRVIFGENEATSSWFVVQLSSQARMAQSIVDNMKWWIPVVVSLVCLLVVVIIVLVCCRRRMNKPKKDSLASQKELDCIDEQKIEIKDEDFGHGTDAHLMGNEETYTGLKALDRKTKATQNRTGEESIPHSFGVEMIPVMRVNGDNEKVEEGLGNKMDTLFDRLHNPLHKPLRNRRRVAWEIGNGLMKIASENRNAPILGFVSPHQILFDKDDGILFKEKSPTDVTTLGSMPTAHPSSSAPSPPENGSGKDEHVLMNEMDAELMTLEGTPQSDTNHAEQSLIMTEETQPSIHVSSFDWIRWMAPELVNRDGTLKVDGVDLTKAAVFSLGLVLFSIETGQVPFGEIDGLSAHRQLSSGLLPLMELVSSEEMDEMITRCVSPVAKNRPSLSEVVSFLAQEASKNASLTQIGNIFAADPL</sequence>
<keyword evidence="2" id="KW-1133">Transmembrane helix</keyword>
<accession>A0ABQ9XWV9</accession>
<name>A0ABQ9XWV9_9EUKA</name>
<organism evidence="4 5">
    <name type="scientific">Blattamonas nauphoetae</name>
    <dbReference type="NCBI Taxonomy" id="2049346"/>
    <lineage>
        <taxon>Eukaryota</taxon>
        <taxon>Metamonada</taxon>
        <taxon>Preaxostyla</taxon>
        <taxon>Oxymonadida</taxon>
        <taxon>Blattamonas</taxon>
    </lineage>
</organism>
<reference evidence="4 5" key="1">
    <citation type="journal article" date="2022" name="bioRxiv">
        <title>Genomics of Preaxostyla Flagellates Illuminates Evolutionary Transitions and the Path Towards Mitochondrial Loss.</title>
        <authorList>
            <person name="Novak L.V.F."/>
            <person name="Treitli S.C."/>
            <person name="Pyrih J."/>
            <person name="Halakuc P."/>
            <person name="Pipaliya S.V."/>
            <person name="Vacek V."/>
            <person name="Brzon O."/>
            <person name="Soukal P."/>
            <person name="Eme L."/>
            <person name="Dacks J.B."/>
            <person name="Karnkowska A."/>
            <person name="Elias M."/>
            <person name="Hampl V."/>
        </authorList>
    </citation>
    <scope>NUCLEOTIDE SEQUENCE [LARGE SCALE GENOMIC DNA]</scope>
    <source>
        <strain evidence="4">NAU3</strain>
        <tissue evidence="4">Gut</tissue>
    </source>
</reference>
<evidence type="ECO:0000256" key="1">
    <source>
        <dbReference type="SAM" id="MobiDB-lite"/>
    </source>
</evidence>
<dbReference type="Proteomes" id="UP001281761">
    <property type="component" value="Unassembled WGS sequence"/>
</dbReference>
<feature type="compositionally biased region" description="Low complexity" evidence="1">
    <location>
        <begin position="909"/>
        <end position="919"/>
    </location>
</feature>
<protein>
    <recommendedName>
        <fullName evidence="3">Protein kinase domain-containing protein</fullName>
    </recommendedName>
</protein>
<dbReference type="PROSITE" id="PS50011">
    <property type="entry name" value="PROTEIN_KINASE_DOM"/>
    <property type="match status" value="1"/>
</dbReference>
<feature type="transmembrane region" description="Helical" evidence="2">
    <location>
        <begin position="715"/>
        <end position="737"/>
    </location>
</feature>
<comment type="caution">
    <text evidence="4">The sequence shown here is derived from an EMBL/GenBank/DDBJ whole genome shotgun (WGS) entry which is preliminary data.</text>
</comment>
<evidence type="ECO:0000313" key="5">
    <source>
        <dbReference type="Proteomes" id="UP001281761"/>
    </source>
</evidence>
<dbReference type="InterPro" id="IPR000719">
    <property type="entry name" value="Prot_kinase_dom"/>
</dbReference>
<keyword evidence="2" id="KW-0812">Transmembrane</keyword>
<proteinExistence type="predicted"/>
<feature type="region of interest" description="Disordered" evidence="1">
    <location>
        <begin position="902"/>
        <end position="930"/>
    </location>
</feature>
<dbReference type="EMBL" id="JARBJD010000061">
    <property type="protein sequence ID" value="KAK2955966.1"/>
    <property type="molecule type" value="Genomic_DNA"/>
</dbReference>